<feature type="region of interest" description="Disordered" evidence="1">
    <location>
        <begin position="102"/>
        <end position="123"/>
    </location>
</feature>
<reference evidence="2 3" key="1">
    <citation type="journal article" date="2019" name="Int. J. Syst. Evol. Microbiol.">
        <title>The Global Catalogue of Microorganisms (GCM) 10K type strain sequencing project: providing services to taxonomists for standard genome sequencing and annotation.</title>
        <authorList>
            <consortium name="The Broad Institute Genomics Platform"/>
            <consortium name="The Broad Institute Genome Sequencing Center for Infectious Disease"/>
            <person name="Wu L."/>
            <person name="Ma J."/>
        </authorList>
    </citation>
    <scope>NUCLEOTIDE SEQUENCE [LARGE SCALE GENOMIC DNA]</scope>
    <source>
        <strain evidence="2 3">JCM 6924</strain>
    </source>
</reference>
<proteinExistence type="predicted"/>
<evidence type="ECO:0000256" key="1">
    <source>
        <dbReference type="SAM" id="MobiDB-lite"/>
    </source>
</evidence>
<dbReference type="InterPro" id="IPR011008">
    <property type="entry name" value="Dimeric_a/b-barrel"/>
</dbReference>
<dbReference type="EMBL" id="BAAATM010000029">
    <property type="protein sequence ID" value="GAA2560088.1"/>
    <property type="molecule type" value="Genomic_DNA"/>
</dbReference>
<name>A0ABN3P4W9_9ACTN</name>
<accession>A0ABN3P4W9</accession>
<sequence>MHRTLIVARMDLADAEGVAQVFADSDRTELPHLVGVSRRTLFAFHNLYFHLVEADQDIAPNLYKARSHPLYEEINTRLGAFISPYDPDWREPKDAMAVPFYSWTPQEGPRTGAPRSADLGGAR</sequence>
<dbReference type="InterPro" id="IPR006765">
    <property type="entry name" value="Polyketide_synth_cyclase"/>
</dbReference>
<dbReference type="Proteomes" id="UP001501095">
    <property type="component" value="Unassembled WGS sequence"/>
</dbReference>
<evidence type="ECO:0000313" key="3">
    <source>
        <dbReference type="Proteomes" id="UP001501095"/>
    </source>
</evidence>
<dbReference type="Pfam" id="PF04673">
    <property type="entry name" value="Cyclase_polyket"/>
    <property type="match status" value="1"/>
</dbReference>
<dbReference type="RefSeq" id="WP_344544365.1">
    <property type="nucleotide sequence ID" value="NZ_BAAATM010000029.1"/>
</dbReference>
<dbReference type="Gene3D" id="3.30.70.1090">
    <property type="entry name" value="Dimeric alpha+beta barrel"/>
    <property type="match status" value="1"/>
</dbReference>
<keyword evidence="3" id="KW-1185">Reference proteome</keyword>
<comment type="caution">
    <text evidence="2">The sequence shown here is derived from an EMBL/GenBank/DDBJ whole genome shotgun (WGS) entry which is preliminary data.</text>
</comment>
<dbReference type="SUPFAM" id="SSF54909">
    <property type="entry name" value="Dimeric alpha+beta barrel"/>
    <property type="match status" value="1"/>
</dbReference>
<dbReference type="InterPro" id="IPR038474">
    <property type="entry name" value="Polyketide_synth_cyclase_sf"/>
</dbReference>
<protein>
    <submittedName>
        <fullName evidence="2">TcmI family type II polyketide cyclase</fullName>
    </submittedName>
</protein>
<organism evidence="2 3">
    <name type="scientific">Streptomyces levis</name>
    <dbReference type="NCBI Taxonomy" id="285566"/>
    <lineage>
        <taxon>Bacteria</taxon>
        <taxon>Bacillati</taxon>
        <taxon>Actinomycetota</taxon>
        <taxon>Actinomycetes</taxon>
        <taxon>Kitasatosporales</taxon>
        <taxon>Streptomycetaceae</taxon>
        <taxon>Streptomyces</taxon>
    </lineage>
</organism>
<gene>
    <name evidence="2" type="ORF">GCM10010423_73030</name>
</gene>
<evidence type="ECO:0000313" key="2">
    <source>
        <dbReference type="EMBL" id="GAA2560088.1"/>
    </source>
</evidence>